<keyword evidence="2 5" id="KW-0862">Zinc</keyword>
<dbReference type="STRING" id="71784.A0A1Y2BJF0"/>
<dbReference type="PANTHER" id="PTHR11594">
    <property type="entry name" value="40S RIBOSOMAL PROTEIN S27"/>
    <property type="match status" value="1"/>
</dbReference>
<dbReference type="GO" id="GO:0006412">
    <property type="term" value="P:translation"/>
    <property type="evidence" value="ECO:0007669"/>
    <property type="project" value="InterPro"/>
</dbReference>
<sequence length="83" mass="9001">MVLAVDLLNRPAEVDARTHKLKKVVQAPNSFFMDVKCPGCFQITTVFSHASTVVQCGNCATVLCQPSGGKAKLTEGCSFRRKN</sequence>
<keyword evidence="5" id="KW-0863">Zinc-finger</keyword>
<dbReference type="Gene3D" id="2.20.25.100">
    <property type="entry name" value="Zn-binding ribosomal proteins"/>
    <property type="match status" value="1"/>
</dbReference>
<dbReference type="InterPro" id="IPR011332">
    <property type="entry name" value="Ribosomal_zn-bd"/>
</dbReference>
<organism evidence="6 7">
    <name type="scientific">Naematelia encephala</name>
    <dbReference type="NCBI Taxonomy" id="71784"/>
    <lineage>
        <taxon>Eukaryota</taxon>
        <taxon>Fungi</taxon>
        <taxon>Dikarya</taxon>
        <taxon>Basidiomycota</taxon>
        <taxon>Agaricomycotina</taxon>
        <taxon>Tremellomycetes</taxon>
        <taxon>Tremellales</taxon>
        <taxon>Naemateliaceae</taxon>
        <taxon>Naematelia</taxon>
    </lineage>
</organism>
<accession>A0A1Y2BJF0</accession>
<keyword evidence="7" id="KW-1185">Reference proteome</keyword>
<dbReference type="HAMAP" id="MF_00371">
    <property type="entry name" value="Ribosomal_eS27"/>
    <property type="match status" value="1"/>
</dbReference>
<dbReference type="GO" id="GO:0008270">
    <property type="term" value="F:zinc ion binding"/>
    <property type="evidence" value="ECO:0007669"/>
    <property type="project" value="UniProtKB-KW"/>
</dbReference>
<dbReference type="FunCoup" id="A0A1Y2BJF0">
    <property type="interactions" value="250"/>
</dbReference>
<dbReference type="Pfam" id="PF01667">
    <property type="entry name" value="Ribosomal_S27e"/>
    <property type="match status" value="1"/>
</dbReference>
<keyword evidence="5" id="KW-0479">Metal-binding</keyword>
<gene>
    <name evidence="6" type="ORF">BCR39DRAFT_514158</name>
</gene>
<dbReference type="InParanoid" id="A0A1Y2BJF0"/>
<evidence type="ECO:0000256" key="1">
    <source>
        <dbReference type="ARBA" id="ARBA00010919"/>
    </source>
</evidence>
<keyword evidence="3 5" id="KW-0689">Ribosomal protein</keyword>
<dbReference type="InterPro" id="IPR000592">
    <property type="entry name" value="Ribosomal_eS27"/>
</dbReference>
<reference evidence="6 7" key="1">
    <citation type="submission" date="2016-07" db="EMBL/GenBank/DDBJ databases">
        <title>Pervasive Adenine N6-methylation of Active Genes in Fungi.</title>
        <authorList>
            <consortium name="DOE Joint Genome Institute"/>
            <person name="Mondo S.J."/>
            <person name="Dannebaum R.O."/>
            <person name="Kuo R.C."/>
            <person name="Labutti K."/>
            <person name="Haridas S."/>
            <person name="Kuo A."/>
            <person name="Salamov A."/>
            <person name="Ahrendt S.R."/>
            <person name="Lipzen A."/>
            <person name="Sullivan W."/>
            <person name="Andreopoulos W.B."/>
            <person name="Clum A."/>
            <person name="Lindquist E."/>
            <person name="Daum C."/>
            <person name="Ramamoorthy G.K."/>
            <person name="Gryganskyi A."/>
            <person name="Culley D."/>
            <person name="Magnuson J.K."/>
            <person name="James T.Y."/>
            <person name="O'Malley M.A."/>
            <person name="Stajich J.E."/>
            <person name="Spatafora J.W."/>
            <person name="Visel A."/>
            <person name="Grigoriev I.V."/>
        </authorList>
    </citation>
    <scope>NUCLEOTIDE SEQUENCE [LARGE SCALE GENOMIC DNA]</scope>
    <source>
        <strain evidence="6 7">68-887.2</strain>
    </source>
</reference>
<dbReference type="EMBL" id="MCFC01000002">
    <property type="protein sequence ID" value="ORY34720.1"/>
    <property type="molecule type" value="Genomic_DNA"/>
</dbReference>
<dbReference type="SUPFAM" id="SSF57829">
    <property type="entry name" value="Zn-binding ribosomal proteins"/>
    <property type="match status" value="1"/>
</dbReference>
<dbReference type="GO" id="GO:1990904">
    <property type="term" value="C:ribonucleoprotein complex"/>
    <property type="evidence" value="ECO:0007669"/>
    <property type="project" value="UniProtKB-KW"/>
</dbReference>
<protein>
    <recommendedName>
        <fullName evidence="5">40S ribosomal protein S27</fullName>
    </recommendedName>
</protein>
<evidence type="ECO:0000256" key="5">
    <source>
        <dbReference type="RuleBase" id="RU000671"/>
    </source>
</evidence>
<evidence type="ECO:0000313" key="7">
    <source>
        <dbReference type="Proteomes" id="UP000193986"/>
    </source>
</evidence>
<dbReference type="GO" id="GO:0005840">
    <property type="term" value="C:ribosome"/>
    <property type="evidence" value="ECO:0007669"/>
    <property type="project" value="UniProtKB-KW"/>
</dbReference>
<evidence type="ECO:0000256" key="3">
    <source>
        <dbReference type="ARBA" id="ARBA00022980"/>
    </source>
</evidence>
<evidence type="ECO:0000313" key="6">
    <source>
        <dbReference type="EMBL" id="ORY34720.1"/>
    </source>
</evidence>
<comment type="caution">
    <text evidence="6">The sequence shown here is derived from an EMBL/GenBank/DDBJ whole genome shotgun (WGS) entry which is preliminary data.</text>
</comment>
<evidence type="ECO:0000256" key="2">
    <source>
        <dbReference type="ARBA" id="ARBA00022833"/>
    </source>
</evidence>
<dbReference type="FunFam" id="2.20.25.100:FF:000001">
    <property type="entry name" value="40S ribosomal protein S27"/>
    <property type="match status" value="1"/>
</dbReference>
<name>A0A1Y2BJF0_9TREE</name>
<proteinExistence type="inferred from homology"/>
<dbReference type="InterPro" id="IPR023407">
    <property type="entry name" value="Ribosomal_eS27_Zn-bd_dom_sf"/>
</dbReference>
<dbReference type="GO" id="GO:0003735">
    <property type="term" value="F:structural constituent of ribosome"/>
    <property type="evidence" value="ECO:0007669"/>
    <property type="project" value="InterPro"/>
</dbReference>
<dbReference type="Proteomes" id="UP000193986">
    <property type="component" value="Unassembled WGS sequence"/>
</dbReference>
<dbReference type="PROSITE" id="PS01168">
    <property type="entry name" value="RIBOSOMAL_S27E"/>
    <property type="match status" value="1"/>
</dbReference>
<comment type="cofactor">
    <cofactor evidence="5">
        <name>Zn(2+)</name>
        <dbReference type="ChEBI" id="CHEBI:29105"/>
    </cofactor>
    <text evidence="5">Binds 1 zinc ion per subunit.</text>
</comment>
<evidence type="ECO:0000256" key="4">
    <source>
        <dbReference type="ARBA" id="ARBA00023274"/>
    </source>
</evidence>
<dbReference type="AlphaFoldDB" id="A0A1Y2BJF0"/>
<dbReference type="OrthoDB" id="5567124at2759"/>
<keyword evidence="4 5" id="KW-0687">Ribonucleoprotein</keyword>
<comment type="similarity">
    <text evidence="1 5">Belongs to the eukaryotic ribosomal protein eS27 family.</text>
</comment>